<comment type="subunit">
    <text evidence="6 7">Homodimer.</text>
</comment>
<evidence type="ECO:0000256" key="7">
    <source>
        <dbReference type="RuleBase" id="RU363013"/>
    </source>
</evidence>
<feature type="binding site" evidence="6">
    <location>
        <position position="167"/>
    </location>
    <ligand>
        <name>substrate</name>
    </ligand>
</feature>
<evidence type="ECO:0000256" key="5">
    <source>
        <dbReference type="ARBA" id="ARBA00023235"/>
    </source>
</evidence>
<dbReference type="GO" id="GO:0006094">
    <property type="term" value="P:gluconeogenesis"/>
    <property type="evidence" value="ECO:0007669"/>
    <property type="project" value="UniProtKB-UniRule"/>
</dbReference>
<dbReference type="GO" id="GO:0006096">
    <property type="term" value="P:glycolytic process"/>
    <property type="evidence" value="ECO:0007669"/>
    <property type="project" value="UniProtKB-UniRule"/>
</dbReference>
<feature type="binding site" evidence="6">
    <location>
        <position position="203"/>
    </location>
    <ligand>
        <name>substrate</name>
    </ligand>
</feature>
<reference evidence="8" key="1">
    <citation type="submission" date="2020-10" db="EMBL/GenBank/DDBJ databases">
        <authorList>
            <person name="Gilroy R."/>
        </authorList>
    </citation>
    <scope>NUCLEOTIDE SEQUENCE</scope>
    <source>
        <strain evidence="8">CHK197-8231</strain>
    </source>
</reference>
<proteinExistence type="inferred from homology"/>
<evidence type="ECO:0000313" key="9">
    <source>
        <dbReference type="Proteomes" id="UP000824087"/>
    </source>
</evidence>
<evidence type="ECO:0000256" key="1">
    <source>
        <dbReference type="ARBA" id="ARBA00007422"/>
    </source>
</evidence>
<name>A0A9D1HU19_9BACT</name>
<dbReference type="AlphaFoldDB" id="A0A9D1HU19"/>
<comment type="subcellular location">
    <subcellularLocation>
        <location evidence="6 7">Cytoplasm</location>
    </subcellularLocation>
</comment>
<dbReference type="HAMAP" id="MF_00147_B">
    <property type="entry name" value="TIM_B"/>
    <property type="match status" value="1"/>
</dbReference>
<sequence>MENKKYMIGNMKMNLTFEEVERYFNVLGTKARSSQVIFCPTYLYVPYFIEQGFETAVQNTAQYDSGAYTGEVSPVQAASIGCSYTILGHSERRMYFHETDDIVSEKVKRALAAGLSVILCVGESDEEEKSGKTEEVLKRELTAVFSKLTEEEASRVIVAYEPIWAIGTGRVPTNDQIWKVASDIQKILEQMNIVHVPILYGGSVNEGNIETLNQIDNISGFLVGGACLKPEQFLHMIEVVL</sequence>
<keyword evidence="2 6" id="KW-0312">Gluconeogenesis</keyword>
<dbReference type="PANTHER" id="PTHR21139:SF42">
    <property type="entry name" value="TRIOSEPHOSPHATE ISOMERASE"/>
    <property type="match status" value="1"/>
</dbReference>
<dbReference type="InterPro" id="IPR022896">
    <property type="entry name" value="TrioseP_Isoase_bac/euk"/>
</dbReference>
<dbReference type="PANTHER" id="PTHR21139">
    <property type="entry name" value="TRIOSEPHOSPHATE ISOMERASE"/>
    <property type="match status" value="1"/>
</dbReference>
<comment type="caution">
    <text evidence="8">The sequence shown here is derived from an EMBL/GenBank/DDBJ whole genome shotgun (WGS) entry which is preliminary data.</text>
</comment>
<evidence type="ECO:0000256" key="3">
    <source>
        <dbReference type="ARBA" id="ARBA00022490"/>
    </source>
</evidence>
<comment type="similarity">
    <text evidence="1 6 7">Belongs to the triosephosphate isomerase family.</text>
</comment>
<dbReference type="InterPro" id="IPR020861">
    <property type="entry name" value="Triosephosphate_isomerase_AS"/>
</dbReference>
<dbReference type="GO" id="GO:0046166">
    <property type="term" value="P:glyceraldehyde-3-phosphate biosynthetic process"/>
    <property type="evidence" value="ECO:0007669"/>
    <property type="project" value="TreeGrafter"/>
</dbReference>
<dbReference type="GO" id="GO:0004807">
    <property type="term" value="F:triose-phosphate isomerase activity"/>
    <property type="evidence" value="ECO:0007669"/>
    <property type="project" value="UniProtKB-UniRule"/>
</dbReference>
<dbReference type="PROSITE" id="PS51440">
    <property type="entry name" value="TIM_2"/>
    <property type="match status" value="1"/>
</dbReference>
<feature type="binding site" evidence="6">
    <location>
        <begin position="224"/>
        <end position="225"/>
    </location>
    <ligand>
        <name>substrate</name>
    </ligand>
</feature>
<evidence type="ECO:0000256" key="2">
    <source>
        <dbReference type="ARBA" id="ARBA00022432"/>
    </source>
</evidence>
<comment type="pathway">
    <text evidence="6 7">Carbohydrate biosynthesis; gluconeogenesis.</text>
</comment>
<dbReference type="Gene3D" id="3.20.20.70">
    <property type="entry name" value="Aldolase class I"/>
    <property type="match status" value="1"/>
</dbReference>
<dbReference type="InterPro" id="IPR035990">
    <property type="entry name" value="TIM_sf"/>
</dbReference>
<dbReference type="InterPro" id="IPR000652">
    <property type="entry name" value="Triosephosphate_isomerase"/>
</dbReference>
<feature type="active site" description="Proton acceptor" evidence="6">
    <location>
        <position position="161"/>
    </location>
</feature>
<dbReference type="GO" id="GO:0019563">
    <property type="term" value="P:glycerol catabolic process"/>
    <property type="evidence" value="ECO:0007669"/>
    <property type="project" value="TreeGrafter"/>
</dbReference>
<keyword evidence="5 6" id="KW-0413">Isomerase</keyword>
<dbReference type="EMBL" id="DVML01000012">
    <property type="protein sequence ID" value="HIU22379.1"/>
    <property type="molecule type" value="Genomic_DNA"/>
</dbReference>
<dbReference type="CDD" id="cd00311">
    <property type="entry name" value="TIM"/>
    <property type="match status" value="1"/>
</dbReference>
<comment type="function">
    <text evidence="6">Involved in the gluconeogenesis. Catalyzes stereospecifically the conversion of dihydroxyacetone phosphate (DHAP) to D-glyceraldehyde-3-phosphate (G3P).</text>
</comment>
<dbReference type="InterPro" id="IPR013785">
    <property type="entry name" value="Aldolase_TIM"/>
</dbReference>
<evidence type="ECO:0000313" key="8">
    <source>
        <dbReference type="EMBL" id="HIU22379.1"/>
    </source>
</evidence>
<organism evidence="8 9">
    <name type="scientific">Candidatus Fimihabitans intestinipullorum</name>
    <dbReference type="NCBI Taxonomy" id="2840820"/>
    <lineage>
        <taxon>Bacteria</taxon>
        <taxon>Bacillati</taxon>
        <taxon>Mycoplasmatota</taxon>
        <taxon>Mycoplasmatota incertae sedis</taxon>
        <taxon>Candidatus Fimihabitans</taxon>
    </lineage>
</organism>
<gene>
    <name evidence="6" type="primary">tpiA</name>
    <name evidence="8" type="ORF">IAD49_02225</name>
</gene>
<comment type="pathway">
    <text evidence="6 7">Carbohydrate degradation; glycolysis; D-glyceraldehyde 3-phosphate from glycerone phosphate: step 1/1.</text>
</comment>
<dbReference type="Proteomes" id="UP000824087">
    <property type="component" value="Unassembled WGS sequence"/>
</dbReference>
<feature type="binding site" evidence="6">
    <location>
        <begin position="10"/>
        <end position="12"/>
    </location>
    <ligand>
        <name>substrate</name>
    </ligand>
</feature>
<accession>A0A9D1HU19</accession>
<dbReference type="GO" id="GO:0005829">
    <property type="term" value="C:cytosol"/>
    <property type="evidence" value="ECO:0007669"/>
    <property type="project" value="TreeGrafter"/>
</dbReference>
<dbReference type="SUPFAM" id="SSF51351">
    <property type="entry name" value="Triosephosphate isomerase (TIM)"/>
    <property type="match status" value="1"/>
</dbReference>
<dbReference type="Pfam" id="PF00121">
    <property type="entry name" value="TIM"/>
    <property type="match status" value="1"/>
</dbReference>
<dbReference type="PROSITE" id="PS00171">
    <property type="entry name" value="TIM_1"/>
    <property type="match status" value="1"/>
</dbReference>
<reference evidence="8" key="2">
    <citation type="journal article" date="2021" name="PeerJ">
        <title>Extensive microbial diversity within the chicken gut microbiome revealed by metagenomics and culture.</title>
        <authorList>
            <person name="Gilroy R."/>
            <person name="Ravi A."/>
            <person name="Getino M."/>
            <person name="Pursley I."/>
            <person name="Horton D.L."/>
            <person name="Alikhan N.F."/>
            <person name="Baker D."/>
            <person name="Gharbi K."/>
            <person name="Hall N."/>
            <person name="Watson M."/>
            <person name="Adriaenssens E.M."/>
            <person name="Foster-Nyarko E."/>
            <person name="Jarju S."/>
            <person name="Secka A."/>
            <person name="Antonio M."/>
            <person name="Oren A."/>
            <person name="Chaudhuri R.R."/>
            <person name="La Ragione R."/>
            <person name="Hildebrand F."/>
            <person name="Pallen M.J."/>
        </authorList>
    </citation>
    <scope>NUCLEOTIDE SEQUENCE</scope>
    <source>
        <strain evidence="8">CHK197-8231</strain>
    </source>
</reference>
<dbReference type="NCBIfam" id="TIGR00419">
    <property type="entry name" value="tim"/>
    <property type="match status" value="1"/>
</dbReference>
<feature type="active site" description="Electrophile" evidence="6">
    <location>
        <position position="89"/>
    </location>
</feature>
<comment type="catalytic activity">
    <reaction evidence="6 7">
        <text>D-glyceraldehyde 3-phosphate = dihydroxyacetone phosphate</text>
        <dbReference type="Rhea" id="RHEA:18585"/>
        <dbReference type="ChEBI" id="CHEBI:57642"/>
        <dbReference type="ChEBI" id="CHEBI:59776"/>
        <dbReference type="EC" id="5.3.1.1"/>
    </reaction>
</comment>
<evidence type="ECO:0000256" key="6">
    <source>
        <dbReference type="HAMAP-Rule" id="MF_00147"/>
    </source>
</evidence>
<evidence type="ECO:0000256" key="4">
    <source>
        <dbReference type="ARBA" id="ARBA00023152"/>
    </source>
</evidence>
<dbReference type="EC" id="5.3.1.1" evidence="6 7"/>
<keyword evidence="4 6" id="KW-0324">Glycolysis</keyword>
<keyword evidence="3 6" id="KW-0963">Cytoplasm</keyword>
<protein>
    <recommendedName>
        <fullName evidence="6 7">Triosephosphate isomerase</fullName>
        <shortName evidence="6">TIM</shortName>
        <shortName evidence="6">TPI</shortName>
        <ecNumber evidence="6 7">5.3.1.1</ecNumber>
    </recommendedName>
    <alternativeName>
        <fullName evidence="6">Triose-phosphate isomerase</fullName>
    </alternativeName>
</protein>